<dbReference type="Gene3D" id="1.10.533.10">
    <property type="entry name" value="Death Domain, Fas"/>
    <property type="match status" value="1"/>
</dbReference>
<gene>
    <name evidence="2" type="ORF">V1264_019710</name>
</gene>
<name>A0AAN9BGL5_9CAEN</name>
<keyword evidence="3" id="KW-1185">Reference proteome</keyword>
<feature type="compositionally biased region" description="Polar residues" evidence="1">
    <location>
        <begin position="1"/>
        <end position="17"/>
    </location>
</feature>
<dbReference type="Proteomes" id="UP001374579">
    <property type="component" value="Unassembled WGS sequence"/>
</dbReference>
<feature type="region of interest" description="Disordered" evidence="1">
    <location>
        <begin position="1"/>
        <end position="50"/>
    </location>
</feature>
<comment type="caution">
    <text evidence="2">The sequence shown here is derived from an EMBL/GenBank/DDBJ whole genome shotgun (WGS) entry which is preliminary data.</text>
</comment>
<feature type="region of interest" description="Disordered" evidence="1">
    <location>
        <begin position="95"/>
        <end position="147"/>
    </location>
</feature>
<sequence length="479" mass="51419">MAEGGTDSSLLRNNLVGNQKEKTMGEKVVNQSTGYPEIPYTPSHQSLPSTSRNNVLAHLQYSPLHHYSQQSETELKAPLNAPPLLTPLTSLEQVADNQQQAGSPPQSSHGPPSEAAQASSHAESSDNSNSITSNIAHGDQDGGAGSSFTSSYVRCAASSSSTQGAISTSTFEGTPTNLQNNSTKLEGTPTNLHNTPTKLHNTPTKLEGTPPNLQNYPDKANDLSADISRPATQVQQPGFFHGATQSACYQGMPSGVMSSPGGFLPNMMYYPLQVSYTQGGQPSVMPMMAPMFGSVGNPPFFPSGGAMSYPMAHPLMMPNISCPPNPGQAASPLSAPLSGGTSQPTLDSRNIPANLQGPSPPSSGDNNSSGTYPSYSINPTNGTRLIRLRKPILEWLRRKLDQGCLKNWEAVADARGMKYEDIRAHLTDCRHNRESPFMKLLETEEFHAYTVGEFLEDVKSIKRKDILMDFDSVVRNNKG</sequence>
<organism evidence="2 3">
    <name type="scientific">Littorina saxatilis</name>
    <dbReference type="NCBI Taxonomy" id="31220"/>
    <lineage>
        <taxon>Eukaryota</taxon>
        <taxon>Metazoa</taxon>
        <taxon>Spiralia</taxon>
        <taxon>Lophotrochozoa</taxon>
        <taxon>Mollusca</taxon>
        <taxon>Gastropoda</taxon>
        <taxon>Caenogastropoda</taxon>
        <taxon>Littorinimorpha</taxon>
        <taxon>Littorinoidea</taxon>
        <taxon>Littorinidae</taxon>
        <taxon>Littorina</taxon>
    </lineage>
</organism>
<feature type="region of interest" description="Disordered" evidence="1">
    <location>
        <begin position="163"/>
        <end position="212"/>
    </location>
</feature>
<feature type="region of interest" description="Disordered" evidence="1">
    <location>
        <begin position="323"/>
        <end position="376"/>
    </location>
</feature>
<dbReference type="AlphaFoldDB" id="A0AAN9BGL5"/>
<protein>
    <submittedName>
        <fullName evidence="2">Uncharacterized protein</fullName>
    </submittedName>
</protein>
<evidence type="ECO:0000256" key="1">
    <source>
        <dbReference type="SAM" id="MobiDB-lite"/>
    </source>
</evidence>
<feature type="compositionally biased region" description="Low complexity" evidence="1">
    <location>
        <begin position="98"/>
        <end position="135"/>
    </location>
</feature>
<dbReference type="EMBL" id="JBAMIC010000008">
    <property type="protein sequence ID" value="KAK7105102.1"/>
    <property type="molecule type" value="Genomic_DNA"/>
</dbReference>
<evidence type="ECO:0000313" key="2">
    <source>
        <dbReference type="EMBL" id="KAK7105102.1"/>
    </source>
</evidence>
<evidence type="ECO:0000313" key="3">
    <source>
        <dbReference type="Proteomes" id="UP001374579"/>
    </source>
</evidence>
<feature type="compositionally biased region" description="Polar residues" evidence="1">
    <location>
        <begin position="339"/>
        <end position="353"/>
    </location>
</feature>
<feature type="compositionally biased region" description="Polar residues" evidence="1">
    <location>
        <begin position="171"/>
        <end position="204"/>
    </location>
</feature>
<accession>A0AAN9BGL5</accession>
<proteinExistence type="predicted"/>
<reference evidence="2 3" key="1">
    <citation type="submission" date="2024-02" db="EMBL/GenBank/DDBJ databases">
        <title>Chromosome-scale genome assembly of the rough periwinkle Littorina saxatilis.</title>
        <authorList>
            <person name="De Jode A."/>
            <person name="Faria R."/>
            <person name="Formenti G."/>
            <person name="Sims Y."/>
            <person name="Smith T.P."/>
            <person name="Tracey A."/>
            <person name="Wood J.M.D."/>
            <person name="Zagrodzka Z.B."/>
            <person name="Johannesson K."/>
            <person name="Butlin R.K."/>
            <person name="Leder E.H."/>
        </authorList>
    </citation>
    <scope>NUCLEOTIDE SEQUENCE [LARGE SCALE GENOMIC DNA]</scope>
    <source>
        <strain evidence="2">Snail1</strain>
        <tissue evidence="2">Muscle</tissue>
    </source>
</reference>
<dbReference type="InterPro" id="IPR011029">
    <property type="entry name" value="DEATH-like_dom_sf"/>
</dbReference>